<reference evidence="1" key="2">
    <citation type="submission" date="2016-06" db="EMBL/GenBank/DDBJ databases">
        <title>The genome of a short-lived fish provides insights into sex chromosome evolution and the genetic control of aging.</title>
        <authorList>
            <person name="Reichwald K."/>
            <person name="Felder M."/>
            <person name="Petzold A."/>
            <person name="Koch P."/>
            <person name="Groth M."/>
            <person name="Platzer M."/>
        </authorList>
    </citation>
    <scope>NUCLEOTIDE SEQUENCE</scope>
    <source>
        <tissue evidence="1">Brain</tissue>
    </source>
</reference>
<gene>
    <name evidence="1" type="primary">LDB3B</name>
</gene>
<reference evidence="1" key="1">
    <citation type="submission" date="2016-05" db="EMBL/GenBank/DDBJ databases">
        <authorList>
            <person name="Lavstsen T."/>
            <person name="Jespersen J.S."/>
        </authorList>
    </citation>
    <scope>NUCLEOTIDE SEQUENCE</scope>
    <source>
        <tissue evidence="1">Brain</tissue>
    </source>
</reference>
<proteinExistence type="predicted"/>
<sequence length="126" mass="14194">LKLVSCRGFGTKLLYCIQRFARLPLQRGLTIFSNMLLHLTAQQQCCDQRSTNLLFYPCGERSGRWAPSPSCLSARNSCYAQAATGSCLLRGPRHTTHPPGFHAKFSFAAQLWSSLREFTDTRCYLS</sequence>
<organism evidence="1">
    <name type="scientific">Nothobranchius kadleci</name>
    <name type="common">African annual killifish</name>
    <dbReference type="NCBI Taxonomy" id="1051664"/>
    <lineage>
        <taxon>Eukaryota</taxon>
        <taxon>Metazoa</taxon>
        <taxon>Chordata</taxon>
        <taxon>Craniata</taxon>
        <taxon>Vertebrata</taxon>
        <taxon>Euteleostomi</taxon>
        <taxon>Actinopterygii</taxon>
        <taxon>Neopterygii</taxon>
        <taxon>Teleostei</taxon>
        <taxon>Neoteleostei</taxon>
        <taxon>Acanthomorphata</taxon>
        <taxon>Ovalentaria</taxon>
        <taxon>Atherinomorphae</taxon>
        <taxon>Cyprinodontiformes</taxon>
        <taxon>Nothobranchiidae</taxon>
        <taxon>Nothobranchius</taxon>
    </lineage>
</organism>
<feature type="non-terminal residue" evidence="1">
    <location>
        <position position="1"/>
    </location>
</feature>
<feature type="non-terminal residue" evidence="1">
    <location>
        <position position="126"/>
    </location>
</feature>
<dbReference type="EMBL" id="HAEA01005281">
    <property type="protein sequence ID" value="SBQ33761.1"/>
    <property type="molecule type" value="Transcribed_RNA"/>
</dbReference>
<name>A0A1A8DKH0_NOTKA</name>
<evidence type="ECO:0000313" key="1">
    <source>
        <dbReference type="EMBL" id="SBQ33761.1"/>
    </source>
</evidence>
<protein>
    <submittedName>
        <fullName evidence="1">LIM domain binding 3b</fullName>
    </submittedName>
</protein>
<accession>A0A1A8DKH0</accession>
<dbReference type="AlphaFoldDB" id="A0A1A8DKH0"/>